<sequence length="57" mass="6294">MTSMETPTYAIGQPATIDYMNRDHRMYADLLVRRVSGGWSTSNGVVIGQPRVLVPAL</sequence>
<dbReference type="Proteomes" id="UP000320806">
    <property type="component" value="Unassembled WGS sequence"/>
</dbReference>
<proteinExistence type="predicted"/>
<keyword evidence="2" id="KW-1185">Reference proteome</keyword>
<protein>
    <submittedName>
        <fullName evidence="1">Uncharacterized protein</fullName>
    </submittedName>
</protein>
<dbReference type="EMBL" id="VFMO01000001">
    <property type="protein sequence ID" value="TQJ14586.1"/>
    <property type="molecule type" value="Genomic_DNA"/>
</dbReference>
<gene>
    <name evidence="1" type="ORF">FB459_2054</name>
</gene>
<evidence type="ECO:0000313" key="1">
    <source>
        <dbReference type="EMBL" id="TQJ14586.1"/>
    </source>
</evidence>
<name>A0A542EH84_9MICO</name>
<evidence type="ECO:0000313" key="2">
    <source>
        <dbReference type="Proteomes" id="UP000320806"/>
    </source>
</evidence>
<comment type="caution">
    <text evidence="1">The sequence shown here is derived from an EMBL/GenBank/DDBJ whole genome shotgun (WGS) entry which is preliminary data.</text>
</comment>
<accession>A0A542EH84</accession>
<dbReference type="AlphaFoldDB" id="A0A542EH84"/>
<reference evidence="1 2" key="1">
    <citation type="submission" date="2019-06" db="EMBL/GenBank/DDBJ databases">
        <title>Sequencing the genomes of 1000 actinobacteria strains.</title>
        <authorList>
            <person name="Klenk H.-P."/>
        </authorList>
    </citation>
    <scope>NUCLEOTIDE SEQUENCE [LARGE SCALE GENOMIC DNA]</scope>
    <source>
        <strain evidence="1 2">DSM 19828</strain>
    </source>
</reference>
<organism evidence="1 2">
    <name type="scientific">Yimella lutea</name>
    <dbReference type="NCBI Taxonomy" id="587872"/>
    <lineage>
        <taxon>Bacteria</taxon>
        <taxon>Bacillati</taxon>
        <taxon>Actinomycetota</taxon>
        <taxon>Actinomycetes</taxon>
        <taxon>Micrococcales</taxon>
        <taxon>Dermacoccaceae</taxon>
        <taxon>Yimella</taxon>
    </lineage>
</organism>